<gene>
    <name evidence="1" type="ORF">AS202_07490</name>
</gene>
<evidence type="ECO:0000313" key="2">
    <source>
        <dbReference type="Proteomes" id="UP000069030"/>
    </source>
</evidence>
<dbReference type="InterPro" id="IPR025459">
    <property type="entry name" value="DUF4279"/>
</dbReference>
<dbReference type="Proteomes" id="UP000069030">
    <property type="component" value="Chromosome"/>
</dbReference>
<dbReference type="RefSeq" id="WP_006257505.1">
    <property type="nucleotide sequence ID" value="NZ_BCMQ01000001.1"/>
</dbReference>
<protein>
    <submittedName>
        <fullName evidence="1">Uncharacterized protein</fullName>
    </submittedName>
</protein>
<reference evidence="1 2" key="1">
    <citation type="journal article" date="2016" name="J. Zhejiang Univ. Sci. B">
        <title>Antibiotic resistance mechanisms of Myroides sp.</title>
        <authorList>
            <person name="Hu S."/>
            <person name="Yuan S."/>
            <person name="Qu H."/>
            <person name="Jiang T."/>
            <person name="Zhou Y."/>
            <person name="Wang M."/>
            <person name="Ming D."/>
        </authorList>
    </citation>
    <scope>NUCLEOTIDE SEQUENCE [LARGE SCALE GENOMIC DNA]</scope>
    <source>
        <strain evidence="1 2">PR63039</strain>
    </source>
</reference>
<dbReference type="EMBL" id="CP013690">
    <property type="protein sequence ID" value="ALU25995.1"/>
    <property type="molecule type" value="Genomic_DNA"/>
</dbReference>
<sequence length="136" mass="16076">MTNFRLIYSIFGDNWNPRELTKAIGIIPTAYWKKGDRIDKYHPNVVLRKETNWEYSFRKTNTLLSEDVTEQFVELFSSKVDIIVKYINDNNLTSKLFIIPEIFPNQVPGIFFDKRLLNLLVKLNAEIDIDLYVINE</sequence>
<organism evidence="1 2">
    <name type="scientific">Myroides odoratimimus</name>
    <dbReference type="NCBI Taxonomy" id="76832"/>
    <lineage>
        <taxon>Bacteria</taxon>
        <taxon>Pseudomonadati</taxon>
        <taxon>Bacteroidota</taxon>
        <taxon>Flavobacteriia</taxon>
        <taxon>Flavobacteriales</taxon>
        <taxon>Flavobacteriaceae</taxon>
        <taxon>Myroides</taxon>
    </lineage>
</organism>
<name>A0A0S7E695_9FLAO</name>
<evidence type="ECO:0000313" key="1">
    <source>
        <dbReference type="EMBL" id="ALU25995.1"/>
    </source>
</evidence>
<accession>A0A0S7E695</accession>
<dbReference type="AlphaFoldDB" id="A0A0S7E695"/>
<dbReference type="KEGG" id="mod:AS202_07490"/>
<proteinExistence type="predicted"/>
<dbReference type="Pfam" id="PF14106">
    <property type="entry name" value="DUF4279"/>
    <property type="match status" value="1"/>
</dbReference>